<keyword evidence="4" id="KW-0963">Cytoplasm</keyword>
<evidence type="ECO:0000256" key="12">
    <source>
        <dbReference type="RuleBase" id="RU363035"/>
    </source>
</evidence>
<proteinExistence type="inferred from homology"/>
<dbReference type="InterPro" id="IPR002300">
    <property type="entry name" value="aa-tRNA-synth_Ia"/>
</dbReference>
<dbReference type="EMBL" id="LDAU01000111">
    <property type="protein sequence ID" value="KRX04739.1"/>
    <property type="molecule type" value="Genomic_DNA"/>
</dbReference>
<dbReference type="SUPFAM" id="SSF47323">
    <property type="entry name" value="Anticodon-binding domain of a subclass of class I aminoacyl-tRNA synthetases"/>
    <property type="match status" value="1"/>
</dbReference>
<reference evidence="17 18" key="1">
    <citation type="journal article" date="2015" name="Sci. Rep.">
        <title>Genome of the facultative scuticociliatosis pathogen Pseudocohnilembus persalinus provides insight into its virulence through horizontal gene transfer.</title>
        <authorList>
            <person name="Xiong J."/>
            <person name="Wang G."/>
            <person name="Cheng J."/>
            <person name="Tian M."/>
            <person name="Pan X."/>
            <person name="Warren A."/>
            <person name="Jiang C."/>
            <person name="Yuan D."/>
            <person name="Miao W."/>
        </authorList>
    </citation>
    <scope>NUCLEOTIDE SEQUENCE [LARGE SCALE GENOMIC DNA]</scope>
    <source>
        <strain evidence="17">36N120E</strain>
    </source>
</reference>
<dbReference type="PANTHER" id="PTHR11946">
    <property type="entry name" value="VALYL-TRNA SYNTHETASES"/>
    <property type="match status" value="1"/>
</dbReference>
<evidence type="ECO:0000256" key="13">
    <source>
        <dbReference type="SAM" id="Coils"/>
    </source>
</evidence>
<dbReference type="NCBIfam" id="TIGR00422">
    <property type="entry name" value="valS"/>
    <property type="match status" value="1"/>
</dbReference>
<feature type="coiled-coil region" evidence="13">
    <location>
        <begin position="957"/>
        <end position="984"/>
    </location>
</feature>
<dbReference type="PROSITE" id="PS00178">
    <property type="entry name" value="AA_TRNA_LIGASE_I"/>
    <property type="match status" value="1"/>
</dbReference>
<evidence type="ECO:0000313" key="18">
    <source>
        <dbReference type="Proteomes" id="UP000054937"/>
    </source>
</evidence>
<dbReference type="Pfam" id="PF10458">
    <property type="entry name" value="Val_tRNA-synt_C"/>
    <property type="match status" value="1"/>
</dbReference>
<gene>
    <name evidence="17" type="ORF">PPERSA_11795</name>
</gene>
<dbReference type="InterPro" id="IPR001412">
    <property type="entry name" value="aa-tRNA-synth_I_CS"/>
</dbReference>
<comment type="similarity">
    <text evidence="2 12">Belongs to the class-I aminoacyl-tRNA synthetase family.</text>
</comment>
<dbReference type="GO" id="GO:0006438">
    <property type="term" value="P:valyl-tRNA aminoacylation"/>
    <property type="evidence" value="ECO:0007669"/>
    <property type="project" value="InterPro"/>
</dbReference>
<keyword evidence="7 12" id="KW-0067">ATP-binding</keyword>
<evidence type="ECO:0000259" key="16">
    <source>
        <dbReference type="Pfam" id="PF10458"/>
    </source>
</evidence>
<dbReference type="InterPro" id="IPR033705">
    <property type="entry name" value="Anticodon_Ia_Val"/>
</dbReference>
<comment type="subcellular location">
    <subcellularLocation>
        <location evidence="1">Cytoplasm</location>
    </subcellularLocation>
</comment>
<dbReference type="CDD" id="cd00817">
    <property type="entry name" value="ValRS_core"/>
    <property type="match status" value="1"/>
</dbReference>
<dbReference type="AlphaFoldDB" id="A0A0V0QR23"/>
<evidence type="ECO:0000256" key="2">
    <source>
        <dbReference type="ARBA" id="ARBA00005594"/>
    </source>
</evidence>
<dbReference type="GO" id="GO:0005829">
    <property type="term" value="C:cytosol"/>
    <property type="evidence" value="ECO:0007669"/>
    <property type="project" value="TreeGrafter"/>
</dbReference>
<comment type="caution">
    <text evidence="17">The sequence shown here is derived from an EMBL/GenBank/DDBJ whole genome shotgun (WGS) entry which is preliminary data.</text>
</comment>
<dbReference type="HAMAP" id="MF_02004">
    <property type="entry name" value="Val_tRNA_synth_type1"/>
    <property type="match status" value="1"/>
</dbReference>
<dbReference type="Gene3D" id="1.10.730.10">
    <property type="entry name" value="Isoleucyl-tRNA Synthetase, Domain 1"/>
    <property type="match status" value="1"/>
</dbReference>
<dbReference type="InterPro" id="IPR037118">
    <property type="entry name" value="Val-tRNA_synth_C_sf"/>
</dbReference>
<keyword evidence="5 12" id="KW-0436">Ligase</keyword>
<dbReference type="SUPFAM" id="SSF50677">
    <property type="entry name" value="ValRS/IleRS/LeuRS editing domain"/>
    <property type="match status" value="1"/>
</dbReference>
<dbReference type="FunFam" id="3.40.50.620:FF:000020">
    <property type="entry name" value="Valine--tRNA ligase, mitochondrial"/>
    <property type="match status" value="1"/>
</dbReference>
<feature type="domain" description="Valyl-tRNA synthetase tRNA-binding arm" evidence="16">
    <location>
        <begin position="960"/>
        <end position="1019"/>
    </location>
</feature>
<dbReference type="InterPro" id="IPR009008">
    <property type="entry name" value="Val/Leu/Ile-tRNA-synth_edit"/>
</dbReference>
<evidence type="ECO:0000256" key="9">
    <source>
        <dbReference type="ARBA" id="ARBA00023146"/>
    </source>
</evidence>
<keyword evidence="18" id="KW-1185">Reference proteome</keyword>
<dbReference type="FunCoup" id="A0A0V0QR23">
    <property type="interactions" value="351"/>
</dbReference>
<evidence type="ECO:0000256" key="4">
    <source>
        <dbReference type="ARBA" id="ARBA00022490"/>
    </source>
</evidence>
<feature type="domain" description="Methionyl/Valyl/Leucyl/Isoleucyl-tRNA synthetase anticodon-binding" evidence="15">
    <location>
        <begin position="744"/>
        <end position="894"/>
    </location>
</feature>
<dbReference type="GO" id="GO:0002161">
    <property type="term" value="F:aminoacyl-tRNA deacylase activity"/>
    <property type="evidence" value="ECO:0007669"/>
    <property type="project" value="InterPro"/>
</dbReference>
<protein>
    <recommendedName>
        <fullName evidence="3">valine--tRNA ligase</fullName>
        <ecNumber evidence="3">6.1.1.9</ecNumber>
    </recommendedName>
    <alternativeName>
        <fullName evidence="10">Valyl-tRNA synthetase</fullName>
    </alternativeName>
</protein>
<dbReference type="Pfam" id="PF08264">
    <property type="entry name" value="Anticodon_1"/>
    <property type="match status" value="1"/>
</dbReference>
<evidence type="ECO:0000256" key="5">
    <source>
        <dbReference type="ARBA" id="ARBA00022598"/>
    </source>
</evidence>
<dbReference type="EC" id="6.1.1.9" evidence="3"/>
<dbReference type="InParanoid" id="A0A0V0QR23"/>
<feature type="domain" description="Aminoacyl-tRNA synthetase class Ia" evidence="14">
    <location>
        <begin position="73"/>
        <end position="698"/>
    </location>
</feature>
<evidence type="ECO:0000256" key="11">
    <source>
        <dbReference type="ARBA" id="ARBA00047552"/>
    </source>
</evidence>
<dbReference type="Proteomes" id="UP000054937">
    <property type="component" value="Unassembled WGS sequence"/>
</dbReference>
<dbReference type="Pfam" id="PF00133">
    <property type="entry name" value="tRNA-synt_1"/>
    <property type="match status" value="1"/>
</dbReference>
<dbReference type="InterPro" id="IPR013155">
    <property type="entry name" value="M/V/L/I-tRNA-synth_anticd-bd"/>
</dbReference>
<dbReference type="PANTHER" id="PTHR11946:SF109">
    <property type="entry name" value="VALINE--TRNA LIGASE"/>
    <property type="match status" value="1"/>
</dbReference>
<keyword evidence="8 12" id="KW-0648">Protein biosynthesis</keyword>
<dbReference type="FunFam" id="3.40.50.620:FF:000078">
    <property type="entry name" value="Valine--tRNA ligase, mitochondrial"/>
    <property type="match status" value="1"/>
</dbReference>
<accession>A0A0V0QR23</accession>
<dbReference type="GO" id="GO:0004832">
    <property type="term" value="F:valine-tRNA ligase activity"/>
    <property type="evidence" value="ECO:0007669"/>
    <property type="project" value="UniProtKB-EC"/>
</dbReference>
<dbReference type="GO" id="GO:0005524">
    <property type="term" value="F:ATP binding"/>
    <property type="evidence" value="ECO:0007669"/>
    <property type="project" value="UniProtKB-KW"/>
</dbReference>
<dbReference type="NCBIfam" id="NF004349">
    <property type="entry name" value="PRK05729.1"/>
    <property type="match status" value="1"/>
</dbReference>
<dbReference type="Gene3D" id="3.40.50.620">
    <property type="entry name" value="HUPs"/>
    <property type="match status" value="2"/>
</dbReference>
<keyword evidence="13" id="KW-0175">Coiled coil</keyword>
<evidence type="ECO:0000256" key="6">
    <source>
        <dbReference type="ARBA" id="ARBA00022741"/>
    </source>
</evidence>
<dbReference type="OrthoDB" id="629407at2759"/>
<evidence type="ECO:0000313" key="17">
    <source>
        <dbReference type="EMBL" id="KRX04739.1"/>
    </source>
</evidence>
<dbReference type="InterPro" id="IPR019499">
    <property type="entry name" value="Val-tRNA_synth_tRNA-bd"/>
</dbReference>
<evidence type="ECO:0000256" key="1">
    <source>
        <dbReference type="ARBA" id="ARBA00004496"/>
    </source>
</evidence>
<dbReference type="InterPro" id="IPR002303">
    <property type="entry name" value="Valyl-tRNA_ligase"/>
</dbReference>
<organism evidence="17 18">
    <name type="scientific">Pseudocohnilembus persalinus</name>
    <name type="common">Ciliate</name>
    <dbReference type="NCBI Taxonomy" id="266149"/>
    <lineage>
        <taxon>Eukaryota</taxon>
        <taxon>Sar</taxon>
        <taxon>Alveolata</taxon>
        <taxon>Ciliophora</taxon>
        <taxon>Intramacronucleata</taxon>
        <taxon>Oligohymenophorea</taxon>
        <taxon>Scuticociliatia</taxon>
        <taxon>Philasterida</taxon>
        <taxon>Pseudocohnilembidae</taxon>
        <taxon>Pseudocohnilembus</taxon>
    </lineage>
</organism>
<evidence type="ECO:0000256" key="10">
    <source>
        <dbReference type="ARBA" id="ARBA00029936"/>
    </source>
</evidence>
<evidence type="ECO:0000259" key="14">
    <source>
        <dbReference type="Pfam" id="PF00133"/>
    </source>
</evidence>
<dbReference type="SUPFAM" id="SSF52374">
    <property type="entry name" value="Nucleotidylyl transferase"/>
    <property type="match status" value="1"/>
</dbReference>
<dbReference type="InterPro" id="IPR009080">
    <property type="entry name" value="tRNAsynth_Ia_anticodon-bd"/>
</dbReference>
<evidence type="ECO:0000256" key="8">
    <source>
        <dbReference type="ARBA" id="ARBA00022917"/>
    </source>
</evidence>
<dbReference type="PRINTS" id="PR00986">
    <property type="entry name" value="TRNASYNTHVAL"/>
</dbReference>
<evidence type="ECO:0000259" key="15">
    <source>
        <dbReference type="Pfam" id="PF08264"/>
    </source>
</evidence>
<dbReference type="Gene3D" id="1.10.287.380">
    <property type="entry name" value="Valyl-tRNA synthetase, C-terminal domain"/>
    <property type="match status" value="1"/>
</dbReference>
<keyword evidence="6 12" id="KW-0547">Nucleotide-binding</keyword>
<keyword evidence="9 12" id="KW-0030">Aminoacyl-tRNA synthetase</keyword>
<comment type="catalytic activity">
    <reaction evidence="11">
        <text>tRNA(Val) + L-valine + ATP = L-valyl-tRNA(Val) + AMP + diphosphate</text>
        <dbReference type="Rhea" id="RHEA:10704"/>
        <dbReference type="Rhea" id="RHEA-COMP:9672"/>
        <dbReference type="Rhea" id="RHEA-COMP:9708"/>
        <dbReference type="ChEBI" id="CHEBI:30616"/>
        <dbReference type="ChEBI" id="CHEBI:33019"/>
        <dbReference type="ChEBI" id="CHEBI:57762"/>
        <dbReference type="ChEBI" id="CHEBI:78442"/>
        <dbReference type="ChEBI" id="CHEBI:78537"/>
        <dbReference type="ChEBI" id="CHEBI:456215"/>
        <dbReference type="EC" id="6.1.1.9"/>
    </reaction>
</comment>
<dbReference type="CDD" id="cd07962">
    <property type="entry name" value="Anticodon_Ia_Val"/>
    <property type="match status" value="1"/>
</dbReference>
<evidence type="ECO:0000256" key="3">
    <source>
        <dbReference type="ARBA" id="ARBA00013169"/>
    </source>
</evidence>
<name>A0A0V0QR23_PSEPJ</name>
<sequence length="1028" mass="119013">METKEQNNQEQDMKVLKNVAQAAKKDKKISSYLTQEKQDIYAGKSMEEVIAMKKDHSIPLGDAYEPRVVEQHWQQWWESKNYFKANPDNVLNNSKKPYVMCLPPPNVTGNLHIGHGLTVAVEDAIIRRKRMQGFEALYLPGQDHAGIATHSVVEKNLYKTTGQTRHDLGREKFVDKIWEWKEEHGHQIFEQLKLIGASLDQSRFHFTMDDQLSVAVKEAFVQFYEQGLIYRANRLVNWSCKLKTAISDIEVDYMEFPVPKKIQVPNHDGWYKFGELTHFFYQLKEDPSKKIEIATTRLETMLGDTAVAVNSKDPRYKDFIGKELLHPFLPDRKITVITDDELVDMEYGTGAVKITPAHDPNDYNCGQRNNLEFVNILTDEGLINENGGKYQGMKRFDVRAQLEKDLAELGLLGGKTNNPMSIGKCSRSGDIVEPMLRPQWYMKNSVAEKMIEIVESKQLNIEPQEFTQEWKKWLSNPRDWCISRQLWWGHRIPAYLATVEGQEAPKSEQEQDWIIARDEKEALEKAVKKYGVDKEKITLSQDEDVLDTWFSSGLFPFSTMGWPNKDNKDFKAFFPNSILETGHDILFFWVARMVQMSLLLTGEIPFKDVYLHPIIRDADGKKMSKSAGNVIDPREVIFGSTLEQMLQKLTEGNLPAKEIERCQVNIKKQFPEGIPPCGSDSLRFSLLAYMQKSRFINLDLKRVIGYRESGNKIFQSVKFGLLYIPKDYKYEANRYKFTELSLLNQWILNKFNTYIQKINEDYDKFDFGDVATNFMYFWKYDFCDVYVEACKPILSVEGVSEKHPNYEQTLNTLFYCIDTGLRLLHPMMPFLTEELYAKLNDFEGKYESICIANYPEYRKDFEHATIQQDFQNILDIGKSIRSTCTQLNIPPKNNPDAYIYTQVEKIAEIVKNEEQMISKLSKTSCIKVLESPDQAPKGCVKSAANGNIQVLVDVKNHIKIEDELKRLQKKMADVDKKIAALKKKQSASNYMTKVPENVRAQDEENLSELSKQKIIFETSYDQMKEIKE</sequence>
<dbReference type="OMA" id="LDTWMDS"/>
<evidence type="ECO:0000256" key="7">
    <source>
        <dbReference type="ARBA" id="ARBA00022840"/>
    </source>
</evidence>
<dbReference type="InterPro" id="IPR014729">
    <property type="entry name" value="Rossmann-like_a/b/a_fold"/>
</dbReference>